<dbReference type="RefSeq" id="WP_377492450.1">
    <property type="nucleotide sequence ID" value="NZ_JBHUOX010000062.1"/>
</dbReference>
<keyword evidence="2" id="KW-1185">Reference proteome</keyword>
<reference evidence="2" key="1">
    <citation type="journal article" date="2019" name="Int. J. Syst. Evol. Microbiol.">
        <title>The Global Catalogue of Microorganisms (GCM) 10K type strain sequencing project: providing services to taxonomists for standard genome sequencing and annotation.</title>
        <authorList>
            <consortium name="The Broad Institute Genomics Platform"/>
            <consortium name="The Broad Institute Genome Sequencing Center for Infectious Disease"/>
            <person name="Wu L."/>
            <person name="Ma J."/>
        </authorList>
    </citation>
    <scope>NUCLEOTIDE SEQUENCE [LARGE SCALE GENOMIC DNA]</scope>
    <source>
        <strain evidence="2">KCTC 23984</strain>
    </source>
</reference>
<gene>
    <name evidence="1" type="ORF">ACFS7Z_26775</name>
</gene>
<sequence length="41" mass="4666">MFENDMLEDSEVSEATADFCLTTTDWDTGDGMLDMNELWSV</sequence>
<name>A0ABW6C1Q2_9BACT</name>
<dbReference type="EMBL" id="JBHUOX010000062">
    <property type="protein sequence ID" value="MFD3003989.1"/>
    <property type="molecule type" value="Genomic_DNA"/>
</dbReference>
<organism evidence="1 2">
    <name type="scientific">Pontibacter toksunensis</name>
    <dbReference type="NCBI Taxonomy" id="1332631"/>
    <lineage>
        <taxon>Bacteria</taxon>
        <taxon>Pseudomonadati</taxon>
        <taxon>Bacteroidota</taxon>
        <taxon>Cytophagia</taxon>
        <taxon>Cytophagales</taxon>
        <taxon>Hymenobacteraceae</taxon>
        <taxon>Pontibacter</taxon>
    </lineage>
</organism>
<proteinExistence type="predicted"/>
<evidence type="ECO:0000313" key="1">
    <source>
        <dbReference type="EMBL" id="MFD3003989.1"/>
    </source>
</evidence>
<evidence type="ECO:0000313" key="2">
    <source>
        <dbReference type="Proteomes" id="UP001597641"/>
    </source>
</evidence>
<dbReference type="Proteomes" id="UP001597641">
    <property type="component" value="Unassembled WGS sequence"/>
</dbReference>
<protein>
    <submittedName>
        <fullName evidence="1">Uncharacterized protein</fullName>
    </submittedName>
</protein>
<comment type="caution">
    <text evidence="1">The sequence shown here is derived from an EMBL/GenBank/DDBJ whole genome shotgun (WGS) entry which is preliminary data.</text>
</comment>
<accession>A0ABW6C1Q2</accession>